<dbReference type="InterPro" id="IPR032675">
    <property type="entry name" value="LRR_dom_sf"/>
</dbReference>
<protein>
    <submittedName>
        <fullName evidence="5">Leucine-rich repeat protein</fullName>
    </submittedName>
</protein>
<dbReference type="InterPro" id="IPR052410">
    <property type="entry name" value="DRC5"/>
</dbReference>
<reference evidence="5 6" key="1">
    <citation type="submission" date="2015-04" db="EMBL/GenBank/DDBJ databases">
        <authorList>
            <consortium name="Pathogen Informatics"/>
        </authorList>
    </citation>
    <scope>NUCLEOTIDE SEQUENCE [LARGE SCALE GENOMIC DNA]</scope>
    <source>
        <strain evidence="5 6">SGS1</strain>
    </source>
</reference>
<dbReference type="InterPro" id="IPR001611">
    <property type="entry name" value="Leu-rich_rpt"/>
</dbReference>
<dbReference type="SUPFAM" id="SSF52047">
    <property type="entry name" value="RNI-like"/>
    <property type="match status" value="2"/>
</dbReference>
<organism evidence="5 6">
    <name type="scientific">Plasmodium relictum</name>
    <dbReference type="NCBI Taxonomy" id="85471"/>
    <lineage>
        <taxon>Eukaryota</taxon>
        <taxon>Sar</taxon>
        <taxon>Alveolata</taxon>
        <taxon>Apicomplexa</taxon>
        <taxon>Aconoidasida</taxon>
        <taxon>Haemosporida</taxon>
        <taxon>Plasmodiidae</taxon>
        <taxon>Plasmodium</taxon>
        <taxon>Plasmodium (Haemamoeba)</taxon>
    </lineage>
</organism>
<dbReference type="OrthoDB" id="429162at2759"/>
<feature type="compositionally biased region" description="Basic and acidic residues" evidence="4">
    <location>
        <begin position="635"/>
        <end position="647"/>
    </location>
</feature>
<dbReference type="VEuPathDB" id="PlasmoDB:PRELSG_1464900"/>
<evidence type="ECO:0000256" key="2">
    <source>
        <dbReference type="ARBA" id="ARBA00022490"/>
    </source>
</evidence>
<dbReference type="EMBL" id="LN835309">
    <property type="protein sequence ID" value="CRH02914.1"/>
    <property type="molecule type" value="Genomic_DNA"/>
</dbReference>
<keyword evidence="6" id="KW-1185">Reference proteome</keyword>
<dbReference type="Gene3D" id="3.80.10.10">
    <property type="entry name" value="Ribonuclease Inhibitor"/>
    <property type="match status" value="4"/>
</dbReference>
<dbReference type="GeneID" id="39739081"/>
<gene>
    <name evidence="5" type="primary">LRR12</name>
    <name evidence="5" type="ORF">PRELSG_1464900</name>
</gene>
<evidence type="ECO:0000256" key="1">
    <source>
        <dbReference type="ARBA" id="ARBA00004245"/>
    </source>
</evidence>
<dbReference type="PANTHER" id="PTHR24107">
    <property type="entry name" value="YNEIN REGULATORY COMPLEX SUBUNIT 5"/>
    <property type="match status" value="1"/>
</dbReference>
<dbReference type="Pfam" id="PF13516">
    <property type="entry name" value="LRR_6"/>
    <property type="match status" value="2"/>
</dbReference>
<dbReference type="Proteomes" id="UP000220158">
    <property type="component" value="Chromosome 14"/>
</dbReference>
<dbReference type="AlphaFoldDB" id="A0A1J1HFV1"/>
<dbReference type="RefSeq" id="XP_028535434.1">
    <property type="nucleotide sequence ID" value="XM_028679752.1"/>
</dbReference>
<name>A0A1J1HFV1_PLARL</name>
<dbReference type="PROSITE" id="PS51450">
    <property type="entry name" value="LRR"/>
    <property type="match status" value="2"/>
</dbReference>
<evidence type="ECO:0000313" key="5">
    <source>
        <dbReference type="EMBL" id="CRH02914.1"/>
    </source>
</evidence>
<sequence>MNCNKRRQKIKLNENIIYSSNPIINEDDIADFVSTLNVDKQRRYKNDDTQNLNLVKEIQLSSLNINDWGISILIPCILRSRNLVTLNLSNNNLTNDSASILSKCLKYLPFLKSLNLSNNIIRDEGAIQIIEEFFSRILSNKESLFLNEKKNKMVDDAFSDNFMLYDNQKDKIEYIDNDIYEIDFSDNFLGTKFMLKLGAVIENNSKKCKLILKNIGINDIGISNLFKKSKNIEILDISENSVTTELFPQYIETLFDTQLNLKELYLSDICCSRDNLNKVENGNDIFLELIKHLHKAKNLSILSFSNNKINDESFKYFCLFLKNNENNIKEIDLSNNCISNLDYLNECLKNNKTLKVINLSNNSLTDVNIKLFCCDTLSNNLNICELSLACNSLSNESCNYISYALISQSKLIKKSISTKNFNRKKYSSSYDHEDSYFKNTGNYEANSSDLEDLCSFRKKSESSCELDSRKVHTKKYINKIKELKNLIINRHKEENNFFSCTGIFSFNRATDISKNLYLQERRRNLIYNKNDHFYNTNNFFSFNCFKGLKFLNLSGCLIDNNGISFLIKSLQTPFCPLEFLDISCCENLNDNIYQSFTNLMSSKKSKFLKNKSYIFKNLPLTVRGIPPTLIPLNDSEDKTDKDSIEKIVHRKHQKEK</sequence>
<comment type="subcellular location">
    <subcellularLocation>
        <location evidence="1">Cytoplasm</location>
        <location evidence="1">Cytoskeleton</location>
    </subcellularLocation>
</comment>
<dbReference type="GO" id="GO:0005856">
    <property type="term" value="C:cytoskeleton"/>
    <property type="evidence" value="ECO:0007669"/>
    <property type="project" value="UniProtKB-SubCell"/>
</dbReference>
<evidence type="ECO:0000256" key="4">
    <source>
        <dbReference type="SAM" id="MobiDB-lite"/>
    </source>
</evidence>
<accession>A0A1J1HFV1</accession>
<evidence type="ECO:0000313" key="6">
    <source>
        <dbReference type="Proteomes" id="UP000220158"/>
    </source>
</evidence>
<proteinExistence type="predicted"/>
<evidence type="ECO:0000256" key="3">
    <source>
        <dbReference type="ARBA" id="ARBA00023212"/>
    </source>
</evidence>
<dbReference type="PANTHER" id="PTHR24107:SF2">
    <property type="entry name" value="NLR FAMILY CARD DOMAIN CONTAINING 3"/>
    <property type="match status" value="1"/>
</dbReference>
<dbReference type="KEGG" id="prel:PRELSG_1464900"/>
<keyword evidence="2" id="KW-0963">Cytoplasm</keyword>
<feature type="region of interest" description="Disordered" evidence="4">
    <location>
        <begin position="633"/>
        <end position="656"/>
    </location>
</feature>
<keyword evidence="3" id="KW-0206">Cytoskeleton</keyword>
<dbReference type="SMART" id="SM00368">
    <property type="entry name" value="LRR_RI"/>
    <property type="match status" value="6"/>
</dbReference>
<dbReference type="OMA" id="NIFSANC"/>